<dbReference type="SUPFAM" id="SSF48452">
    <property type="entry name" value="TPR-like"/>
    <property type="match status" value="1"/>
</dbReference>
<evidence type="ECO:0000256" key="4">
    <source>
        <dbReference type="SAM" id="Phobius"/>
    </source>
</evidence>
<dbReference type="PANTHER" id="PTHR22550">
    <property type="entry name" value="SPORE GERMINATION PROTEIN"/>
    <property type="match status" value="1"/>
</dbReference>
<dbReference type="EMBL" id="CP014646">
    <property type="protein sequence ID" value="AMO36941.1"/>
    <property type="molecule type" value="Genomic_DNA"/>
</dbReference>
<dbReference type="STRING" id="1134435.AC731_008275"/>
<dbReference type="PANTHER" id="PTHR22550:SF14">
    <property type="entry name" value="VWFA DOMAIN-CONTAINING PROTEIN"/>
    <property type="match status" value="1"/>
</dbReference>
<dbReference type="SUPFAM" id="SSF53300">
    <property type="entry name" value="vWA-like"/>
    <property type="match status" value="1"/>
</dbReference>
<dbReference type="InterPro" id="IPR013105">
    <property type="entry name" value="TPR_2"/>
</dbReference>
<dbReference type="KEGG" id="thu:AC731_008275"/>
<evidence type="ECO:0000313" key="7">
    <source>
        <dbReference type="Proteomes" id="UP000036902"/>
    </source>
</evidence>
<organism evidence="6 7">
    <name type="scientific">Thauera humireducens</name>
    <dbReference type="NCBI Taxonomy" id="1134435"/>
    <lineage>
        <taxon>Bacteria</taxon>
        <taxon>Pseudomonadati</taxon>
        <taxon>Pseudomonadota</taxon>
        <taxon>Betaproteobacteria</taxon>
        <taxon>Rhodocyclales</taxon>
        <taxon>Zoogloeaceae</taxon>
        <taxon>Thauera</taxon>
    </lineage>
</organism>
<evidence type="ECO:0000313" key="6">
    <source>
        <dbReference type="EMBL" id="AMO36941.1"/>
    </source>
</evidence>
<feature type="domain" description="VWFA" evidence="5">
    <location>
        <begin position="99"/>
        <end position="203"/>
    </location>
</feature>
<keyword evidence="1" id="KW-0677">Repeat</keyword>
<keyword evidence="2" id="KW-0802">TPR repeat</keyword>
<keyword evidence="7" id="KW-1185">Reference proteome</keyword>
<dbReference type="RefSeq" id="WP_048705073.1">
    <property type="nucleotide sequence ID" value="NZ_CP014646.1"/>
</dbReference>
<evidence type="ECO:0000256" key="3">
    <source>
        <dbReference type="SAM" id="MobiDB-lite"/>
    </source>
</evidence>
<feature type="transmembrane region" description="Helical" evidence="4">
    <location>
        <begin position="12"/>
        <end position="32"/>
    </location>
</feature>
<dbReference type="Pfam" id="PF07719">
    <property type="entry name" value="TPR_2"/>
    <property type="match status" value="1"/>
</dbReference>
<proteinExistence type="predicted"/>
<name>A0A127K4Q4_9RHOO</name>
<protein>
    <recommendedName>
        <fullName evidence="5">VWFA domain-containing protein</fullName>
    </recommendedName>
</protein>
<accession>A0A127K4Q4</accession>
<keyword evidence="4" id="KW-0812">Transmembrane</keyword>
<sequence length="551" mass="59749">MSEWFDALLPAHWLRPWALGGLILALLLVVLGRRRNEMRALREVIDPQLLPHLLVHGGPRRGVQPADTLAVAVACFSIALAGPAWEREPPPLAREQAALMVVVDLSSAMDATDLPPSRLAWARSKLHALLARRGDAPTGLIVYAGSAHLVLPPTDDRQLLASYVDVLSTTLMPADGARPAAALALAHAWLARTGLPGTVLFLTTAWPQAEQTGAERETATSRHRLIVWAIGTERGGPIRNPETRATPEASGTLRHARLEVTELRSLRARSGANLVSVTADEGDLERIQALITRQQAEASAAAADTRWRDRGADWVWPGLLALLMSFRRGWVVPWRAFCGPVLASMVVLSLLSMPSPAQAGDDDAGWTNRLSQRFVDLWLTRDQQGRLWLERGDPARAADLFDDPLWRGIAAARAGRWQAAADAFAQADSGAAWFNQAQALARLGRYAEALAAYDQALIRVPGWPEALADRARVRNLLSARTVADEGEPATAPGEGDEQGEDGERNTQPPAEAEAADAWLRRLDTSPAAFLRRKFALQAQPSAAKHPGSANR</sequence>
<dbReference type="InterPro" id="IPR036465">
    <property type="entry name" value="vWFA_dom_sf"/>
</dbReference>
<dbReference type="InterPro" id="IPR050768">
    <property type="entry name" value="UPF0353/GerABKA_families"/>
</dbReference>
<dbReference type="Pfam" id="PF13519">
    <property type="entry name" value="VWA_2"/>
    <property type="match status" value="1"/>
</dbReference>
<feature type="region of interest" description="Disordered" evidence="3">
    <location>
        <begin position="480"/>
        <end position="515"/>
    </location>
</feature>
<dbReference type="Proteomes" id="UP000036902">
    <property type="component" value="Chromosome"/>
</dbReference>
<dbReference type="InterPro" id="IPR011990">
    <property type="entry name" value="TPR-like_helical_dom_sf"/>
</dbReference>
<reference evidence="7" key="1">
    <citation type="submission" date="2016-03" db="EMBL/GenBank/DDBJ databases">
        <authorList>
            <person name="Ma C."/>
            <person name="Zhou S."/>
            <person name="Yang G."/>
        </authorList>
    </citation>
    <scope>NUCLEOTIDE SEQUENCE [LARGE SCALE GENOMIC DNA]</scope>
    <source>
        <strain evidence="7">SgZ-1</strain>
    </source>
</reference>
<evidence type="ECO:0000256" key="1">
    <source>
        <dbReference type="ARBA" id="ARBA00022737"/>
    </source>
</evidence>
<dbReference type="AlphaFoldDB" id="A0A127K4Q4"/>
<dbReference type="SMART" id="SM00028">
    <property type="entry name" value="TPR"/>
    <property type="match status" value="1"/>
</dbReference>
<gene>
    <name evidence="6" type="ORF">AC731_008275</name>
</gene>
<keyword evidence="4" id="KW-1133">Transmembrane helix</keyword>
<evidence type="ECO:0000259" key="5">
    <source>
        <dbReference type="Pfam" id="PF13519"/>
    </source>
</evidence>
<dbReference type="Gene3D" id="1.25.40.10">
    <property type="entry name" value="Tetratricopeptide repeat domain"/>
    <property type="match status" value="1"/>
</dbReference>
<dbReference type="InterPro" id="IPR002035">
    <property type="entry name" value="VWF_A"/>
</dbReference>
<keyword evidence="4" id="KW-0472">Membrane</keyword>
<evidence type="ECO:0000256" key="2">
    <source>
        <dbReference type="ARBA" id="ARBA00022803"/>
    </source>
</evidence>
<dbReference type="Gene3D" id="3.40.50.410">
    <property type="entry name" value="von Willebrand factor, type A domain"/>
    <property type="match status" value="1"/>
</dbReference>
<dbReference type="InterPro" id="IPR019734">
    <property type="entry name" value="TPR_rpt"/>
</dbReference>